<organism evidence="3 4">
    <name type="scientific">Allacma fusca</name>
    <dbReference type="NCBI Taxonomy" id="39272"/>
    <lineage>
        <taxon>Eukaryota</taxon>
        <taxon>Metazoa</taxon>
        <taxon>Ecdysozoa</taxon>
        <taxon>Arthropoda</taxon>
        <taxon>Hexapoda</taxon>
        <taxon>Collembola</taxon>
        <taxon>Symphypleona</taxon>
        <taxon>Sminthuridae</taxon>
        <taxon>Allacma</taxon>
    </lineage>
</organism>
<dbReference type="EMBL" id="CAJVCH010294237">
    <property type="protein sequence ID" value="CAG7785342.1"/>
    <property type="molecule type" value="Genomic_DNA"/>
</dbReference>
<proteinExistence type="predicted"/>
<evidence type="ECO:0000259" key="2">
    <source>
        <dbReference type="PROSITE" id="PS50137"/>
    </source>
</evidence>
<dbReference type="PROSITE" id="PS50137">
    <property type="entry name" value="DS_RBD"/>
    <property type="match status" value="1"/>
</dbReference>
<evidence type="ECO:0000313" key="3">
    <source>
        <dbReference type="EMBL" id="CAG7785342.1"/>
    </source>
</evidence>
<feature type="non-terminal residue" evidence="3">
    <location>
        <position position="80"/>
    </location>
</feature>
<feature type="domain" description="DRBM" evidence="2">
    <location>
        <begin position="42"/>
        <end position="76"/>
    </location>
</feature>
<protein>
    <recommendedName>
        <fullName evidence="2">DRBM domain-containing protein</fullName>
    </recommendedName>
</protein>
<dbReference type="GO" id="GO:0003723">
    <property type="term" value="F:RNA binding"/>
    <property type="evidence" value="ECO:0007669"/>
    <property type="project" value="UniProtKB-UniRule"/>
</dbReference>
<evidence type="ECO:0000313" key="4">
    <source>
        <dbReference type="Proteomes" id="UP000708208"/>
    </source>
</evidence>
<dbReference type="AlphaFoldDB" id="A0A8J2KI68"/>
<gene>
    <name evidence="3" type="ORF">AFUS01_LOCUS23972</name>
</gene>
<keyword evidence="1" id="KW-0694">RNA-binding</keyword>
<dbReference type="InterPro" id="IPR014720">
    <property type="entry name" value="dsRBD_dom"/>
</dbReference>
<reference evidence="3" key="1">
    <citation type="submission" date="2021-06" db="EMBL/GenBank/DDBJ databases">
        <authorList>
            <person name="Hodson N. C."/>
            <person name="Mongue J. A."/>
            <person name="Jaron S. K."/>
        </authorList>
    </citation>
    <scope>NUCLEOTIDE SEQUENCE</scope>
</reference>
<dbReference type="Proteomes" id="UP000708208">
    <property type="component" value="Unassembled WGS sequence"/>
</dbReference>
<keyword evidence="4" id="KW-1185">Reference proteome</keyword>
<sequence length="80" mass="8984">PYLPFDELIGYHFPEEAADGLQVLFKGREEPGPKYETDRFVIATITVSNHVFQAMGSSVEEAKNHAARNAVEYLKSIKQS</sequence>
<accession>A0A8J2KI68</accession>
<evidence type="ECO:0000256" key="1">
    <source>
        <dbReference type="PROSITE-ProRule" id="PRU00266"/>
    </source>
</evidence>
<comment type="caution">
    <text evidence="3">The sequence shown here is derived from an EMBL/GenBank/DDBJ whole genome shotgun (WGS) entry which is preliminary data.</text>
</comment>
<name>A0A8J2KI68_9HEXA</name>